<dbReference type="Proteomes" id="UP000010121">
    <property type="component" value="Unassembled WGS sequence"/>
</dbReference>
<sequence>MTAPAAPFPDIQTRLDQMLAAPIAVADAVELAEQALRDGETVLEAWVTARGETPTDETVEGFRLLALHRQGAKGEPSFNACRETCRELVYLRNVVALYDDSAAEAEKHLRLQAMVLRHLALFVGGKMTESGLGDFCCSARPLHQPGAA</sequence>
<keyword evidence="2" id="KW-1185">Reference proteome</keyword>
<accession>C8S5H3</accession>
<dbReference type="AlphaFoldDB" id="C8S5H3"/>
<dbReference type="RefSeq" id="WP_008033037.1">
    <property type="nucleotide sequence ID" value="NZ_ACYY01000034.1"/>
</dbReference>
<reference evidence="1 2" key="1">
    <citation type="submission" date="2009-08" db="EMBL/GenBank/DDBJ databases">
        <title>The draft genome of Rhodobacter sp. SW2.</title>
        <authorList>
            <consortium name="US DOE Joint Genome Institute (JGI-PGF)"/>
            <person name="Lucas S."/>
            <person name="Copeland A."/>
            <person name="Lapidus A."/>
            <person name="Glavina del Rio T."/>
            <person name="Tice H."/>
            <person name="Bruce D."/>
            <person name="Goodwin L."/>
            <person name="Pitluck S."/>
            <person name="Larimer F."/>
            <person name="Land M.L."/>
            <person name="Hauser L."/>
            <person name="Emerson D."/>
        </authorList>
    </citation>
    <scope>NUCLEOTIDE SEQUENCE [LARGE SCALE GENOMIC DNA]</scope>
    <source>
        <strain evidence="1 2">SW2</strain>
    </source>
</reference>
<dbReference type="STRING" id="371731.Rsw2DRAFT_3302"/>
<evidence type="ECO:0000313" key="2">
    <source>
        <dbReference type="Proteomes" id="UP000010121"/>
    </source>
</evidence>
<gene>
    <name evidence="1" type="ORF">Rsw2DRAFT_3302</name>
</gene>
<dbReference type="eggNOG" id="ENOG5031BIP">
    <property type="taxonomic scope" value="Bacteria"/>
</dbReference>
<dbReference type="EMBL" id="ACYY01000034">
    <property type="protein sequence ID" value="EEW23786.1"/>
    <property type="molecule type" value="Genomic_DNA"/>
</dbReference>
<dbReference type="OrthoDB" id="7856057at2"/>
<organism evidence="1 2">
    <name type="scientific">Rhodobacter ferrooxidans</name>
    <dbReference type="NCBI Taxonomy" id="371731"/>
    <lineage>
        <taxon>Bacteria</taxon>
        <taxon>Pseudomonadati</taxon>
        <taxon>Pseudomonadota</taxon>
        <taxon>Alphaproteobacteria</taxon>
        <taxon>Rhodobacterales</taxon>
        <taxon>Rhodobacter group</taxon>
        <taxon>Rhodobacter</taxon>
    </lineage>
</organism>
<name>C8S5H3_9RHOB</name>
<evidence type="ECO:0000313" key="1">
    <source>
        <dbReference type="EMBL" id="EEW23786.1"/>
    </source>
</evidence>
<protein>
    <submittedName>
        <fullName evidence="1">Uncharacterized protein</fullName>
    </submittedName>
</protein>
<proteinExistence type="predicted"/>
<comment type="caution">
    <text evidence="1">The sequence shown here is derived from an EMBL/GenBank/DDBJ whole genome shotgun (WGS) entry which is preliminary data.</text>
</comment>